<dbReference type="EMBL" id="WWBZ02000008">
    <property type="protein sequence ID" value="KAF4311784.1"/>
    <property type="molecule type" value="Genomic_DNA"/>
</dbReference>
<accession>A0A8H4N5D4</accession>
<evidence type="ECO:0000313" key="2">
    <source>
        <dbReference type="EMBL" id="KAF4311784.1"/>
    </source>
</evidence>
<keyword evidence="3" id="KW-1185">Reference proteome</keyword>
<dbReference type="AlphaFoldDB" id="A0A8H4N5D4"/>
<reference evidence="2" key="1">
    <citation type="submission" date="2020-04" db="EMBL/GenBank/DDBJ databases">
        <title>Genome Assembly and Annotation of Botryosphaeria dothidea sdau 11-99, a Latent Pathogen of Apple Fruit Ring Rot in China.</title>
        <authorList>
            <person name="Yu C."/>
            <person name="Diao Y."/>
            <person name="Lu Q."/>
            <person name="Zhao J."/>
            <person name="Cui S."/>
            <person name="Peng C."/>
            <person name="He B."/>
            <person name="Liu H."/>
        </authorList>
    </citation>
    <scope>NUCLEOTIDE SEQUENCE [LARGE SCALE GENOMIC DNA]</scope>
    <source>
        <strain evidence="2">Sdau11-99</strain>
    </source>
</reference>
<sequence length="339" mass="37590">MKYVISVSRSAKGAKRKFRDTYSSTPGTTDAYTEPATGAGADLPSLQTNAGTHDLPQRTTDTGLQIDFQGQAGLPEIDHDVTTADALSIDYMMFPDDTDAWMSTTTMTTQPQIQGVLGYYTVLETRISLLKEVVDALPEHDKDWAVDRLDALVAPEDNSSSSGGGETTCSIDVEVVAMIDRASPTPASETWTWTDLSMAPSKMVFSVFAHLGFVLENGGPIQPCLFTRVATLIKRTWPGKRLGRFEELAEDAAVIGERENADKGQFLPELRKEALQKFRSHEDRKERQDVEGEERGTYVPMFQEGEFRLILDGMRQYDEMYFAALSAREGHRDVEEPVG</sequence>
<evidence type="ECO:0000313" key="3">
    <source>
        <dbReference type="Proteomes" id="UP000572817"/>
    </source>
</evidence>
<feature type="region of interest" description="Disordered" evidence="1">
    <location>
        <begin position="15"/>
        <end position="60"/>
    </location>
</feature>
<gene>
    <name evidence="2" type="ORF">GTA08_BOTSDO12717</name>
</gene>
<proteinExistence type="predicted"/>
<protein>
    <submittedName>
        <fullName evidence="2">Uncharacterized protein</fullName>
    </submittedName>
</protein>
<comment type="caution">
    <text evidence="2">The sequence shown here is derived from an EMBL/GenBank/DDBJ whole genome shotgun (WGS) entry which is preliminary data.</text>
</comment>
<organism evidence="2 3">
    <name type="scientific">Botryosphaeria dothidea</name>
    <dbReference type="NCBI Taxonomy" id="55169"/>
    <lineage>
        <taxon>Eukaryota</taxon>
        <taxon>Fungi</taxon>
        <taxon>Dikarya</taxon>
        <taxon>Ascomycota</taxon>
        <taxon>Pezizomycotina</taxon>
        <taxon>Dothideomycetes</taxon>
        <taxon>Dothideomycetes incertae sedis</taxon>
        <taxon>Botryosphaeriales</taxon>
        <taxon>Botryosphaeriaceae</taxon>
        <taxon>Botryosphaeria</taxon>
    </lineage>
</organism>
<feature type="compositionally biased region" description="Polar residues" evidence="1">
    <location>
        <begin position="45"/>
        <end position="60"/>
    </location>
</feature>
<feature type="compositionally biased region" description="Polar residues" evidence="1">
    <location>
        <begin position="21"/>
        <end position="31"/>
    </location>
</feature>
<name>A0A8H4N5D4_9PEZI</name>
<dbReference type="Proteomes" id="UP000572817">
    <property type="component" value="Unassembled WGS sequence"/>
</dbReference>
<evidence type="ECO:0000256" key="1">
    <source>
        <dbReference type="SAM" id="MobiDB-lite"/>
    </source>
</evidence>